<proteinExistence type="inferred from homology"/>
<feature type="domain" description="HipA-like C-terminal" evidence="4">
    <location>
        <begin position="186"/>
        <end position="384"/>
    </location>
</feature>
<evidence type="ECO:0000256" key="1">
    <source>
        <dbReference type="ARBA" id="ARBA00010164"/>
    </source>
</evidence>
<keyword evidence="2" id="KW-0808">Transferase</keyword>
<keyword evidence="3" id="KW-0418">Kinase</keyword>
<protein>
    <submittedName>
        <fullName evidence="5">HipA domain-containing protein</fullName>
    </submittedName>
</protein>
<dbReference type="Proteomes" id="UP001239019">
    <property type="component" value="Unassembled WGS sequence"/>
</dbReference>
<comment type="similarity">
    <text evidence="1">Belongs to the HipA Ser/Thr kinase family.</text>
</comment>
<dbReference type="EMBL" id="JAVDDT010000005">
    <property type="protein sequence ID" value="MDQ2070030.1"/>
    <property type="molecule type" value="Genomic_DNA"/>
</dbReference>
<gene>
    <name evidence="5" type="ORF">RBH19_09095</name>
</gene>
<name>A0ABU0W9C1_9GAMM</name>
<dbReference type="InterPro" id="IPR052028">
    <property type="entry name" value="HipA_Ser/Thr_kinase"/>
</dbReference>
<evidence type="ECO:0000259" key="4">
    <source>
        <dbReference type="Pfam" id="PF07804"/>
    </source>
</evidence>
<dbReference type="PANTHER" id="PTHR37419:SF8">
    <property type="entry name" value="TOXIN YJJJ"/>
    <property type="match status" value="1"/>
</dbReference>
<dbReference type="PANTHER" id="PTHR37419">
    <property type="entry name" value="SERINE/THREONINE-PROTEIN KINASE TOXIN HIPA"/>
    <property type="match status" value="1"/>
</dbReference>
<keyword evidence="6" id="KW-1185">Reference proteome</keyword>
<dbReference type="Pfam" id="PF07804">
    <property type="entry name" value="HipA_C"/>
    <property type="match status" value="1"/>
</dbReference>
<accession>A0ABU0W9C1</accession>
<reference evidence="5 6" key="1">
    <citation type="submission" date="2023-08" db="EMBL/GenBank/DDBJ databases">
        <title>Whole-genome sequencing of halo(alkali)philic microorganisms from hypersaline lakes.</title>
        <authorList>
            <person name="Sorokin D.Y."/>
            <person name="Abbas B."/>
            <person name="Merkel A.Y."/>
        </authorList>
    </citation>
    <scope>NUCLEOTIDE SEQUENCE [LARGE SCALE GENOMIC DNA]</scope>
    <source>
        <strain evidence="5 6">AB-CW4</strain>
    </source>
</reference>
<dbReference type="InterPro" id="IPR012893">
    <property type="entry name" value="HipA-like_C"/>
</dbReference>
<evidence type="ECO:0000313" key="6">
    <source>
        <dbReference type="Proteomes" id="UP001239019"/>
    </source>
</evidence>
<evidence type="ECO:0000313" key="5">
    <source>
        <dbReference type="EMBL" id="MDQ2070030.1"/>
    </source>
</evidence>
<comment type="caution">
    <text evidence="5">The sequence shown here is derived from an EMBL/GenBank/DDBJ whole genome shotgun (WGS) entry which is preliminary data.</text>
</comment>
<sequence length="419" mass="46066">MSHRDRLLGLLQSHGPLSSAAVQRELGISRPTLSRLMRDTEGEILRLGQTRRVRYAAPRRIEGLPEVIPVSRVDEDGRAHAHGRIRPLEPGEWAWEGEDGELRISTGLPREVRDLLGDGFMPTATSDDEAAGLKWLIASGEDLAGNLLVGDEALARFLALAPETRGMDELPALARKAEQGRFQAGSLDGHWPKFTAWMENHQILVKFARLNDHPANTRQADLLVAELLALETLRGLGIDVPPARIIDREGYRFLALSRFDRVGRLGRRAVIRLGQVGGKGVDPDDWRASATAMKRAKRLGDADGERIQLMSHFAALIGNNDAGGDNLAFFPGEDDRLRLAPAYDMLPMAAAPDAEGRLPEALPPLPMPASGELDNWRRAATAAADYWARLANEKRLSFDFRKLAAAQGKVIGERLQRLG</sequence>
<evidence type="ECO:0000256" key="2">
    <source>
        <dbReference type="ARBA" id="ARBA00022679"/>
    </source>
</evidence>
<organism evidence="5 6">
    <name type="scientific">Natronospira bacteriovora</name>
    <dbReference type="NCBI Taxonomy" id="3069753"/>
    <lineage>
        <taxon>Bacteria</taxon>
        <taxon>Pseudomonadati</taxon>
        <taxon>Pseudomonadota</taxon>
        <taxon>Gammaproteobacteria</taxon>
        <taxon>Natronospirales</taxon>
        <taxon>Natronospiraceae</taxon>
        <taxon>Natronospira</taxon>
    </lineage>
</organism>
<dbReference type="RefSeq" id="WP_306728528.1">
    <property type="nucleotide sequence ID" value="NZ_JAVDDT010000005.1"/>
</dbReference>
<evidence type="ECO:0000256" key="3">
    <source>
        <dbReference type="ARBA" id="ARBA00022777"/>
    </source>
</evidence>